<organism evidence="1 2">
    <name type="scientific">Encephalitozoon intestinalis (strain ATCC 50506)</name>
    <name type="common">Microsporidian parasite</name>
    <name type="synonym">Septata intestinalis</name>
    <dbReference type="NCBI Taxonomy" id="876142"/>
    <lineage>
        <taxon>Eukaryota</taxon>
        <taxon>Fungi</taxon>
        <taxon>Fungi incertae sedis</taxon>
        <taxon>Microsporidia</taxon>
        <taxon>Unikaryonidae</taxon>
        <taxon>Encephalitozoon</taxon>
    </lineage>
</organism>
<dbReference type="GeneID" id="9698571"/>
<gene>
    <name evidence="1" type="ORF">Eint_010080</name>
</gene>
<protein>
    <submittedName>
        <fullName evidence="1">Uncharacterized protein</fullName>
    </submittedName>
</protein>
<dbReference type="SUPFAM" id="SSF143113">
    <property type="entry name" value="NAP-like"/>
    <property type="match status" value="1"/>
</dbReference>
<dbReference type="Proteomes" id="UP000002313">
    <property type="component" value="Chromosome I"/>
</dbReference>
<evidence type="ECO:0000313" key="1">
    <source>
        <dbReference type="EMBL" id="ADM10872.1"/>
    </source>
</evidence>
<accession>E0S587</accession>
<dbReference type="InterPro" id="IPR037231">
    <property type="entry name" value="NAP-like_sf"/>
</dbReference>
<keyword evidence="2" id="KW-1185">Reference proteome</keyword>
<evidence type="ECO:0000313" key="2">
    <source>
        <dbReference type="Proteomes" id="UP000002313"/>
    </source>
</evidence>
<dbReference type="EMBL" id="CP001942">
    <property type="protein sequence ID" value="ADM10872.1"/>
    <property type="molecule type" value="Genomic_DNA"/>
</dbReference>
<sequence>MPPWMQDAEICRLLDEIQSDIDGEHEAFARRDFECKLEHHRNIKPLLGKRDGLVRRAVECYWARALANYRPGAALLPVDALGRPDTRWLRSLEVDYLPEYGYRVHMELNENEFVQNTALTKKAYLGRRDVERSGVRWKGDLRCAVLGFFETDTQDLDIFDILYELYVNSAFYFLKSP</sequence>
<name>E0S587_ENCIT</name>
<dbReference type="AlphaFoldDB" id="E0S587"/>
<reference evidence="1 2" key="1">
    <citation type="journal article" date="2010" name="Nat. Commun.">
        <title>The complete sequence of the smallest known nuclear genome from the microsporidian Encephalitozoon intestinalis.</title>
        <authorList>
            <person name="Corradi N."/>
            <person name="Pombert J.-F."/>
            <person name="Farinelli L."/>
            <person name="Didier E.S."/>
            <person name="Keeling P.J."/>
        </authorList>
    </citation>
    <scope>NUCLEOTIDE SEQUENCE [LARGE SCALE GENOMIC DNA]</scope>
    <source>
        <strain evidence="1 2">ATCC 50506</strain>
    </source>
</reference>
<dbReference type="OrthoDB" id="19419at2759"/>
<proteinExistence type="predicted"/>
<dbReference type="RefSeq" id="XP_003072232.1">
    <property type="nucleotide sequence ID" value="XM_003072186.1"/>
</dbReference>
<dbReference type="HOGENOM" id="CLU_125119_0_0_1"/>
<reference evidence="1 2" key="2">
    <citation type="journal article" date="2012" name="Proc. Natl. Acad. Sci. U.S.A.">
        <title>Gain and loss of multiple functionally related, horizontally transferred genes in the reduced genomes of two microsporidian parasites.</title>
        <authorList>
            <person name="Pombert J.-F."/>
            <person name="Selman M."/>
            <person name="Burki F."/>
            <person name="Bardell F.T."/>
            <person name="Farinelli L."/>
            <person name="Solter L.F."/>
            <person name="Whitman D.W."/>
            <person name="Weiss L.M."/>
            <person name="Corradi N."/>
            <person name="Keeling P.J."/>
        </authorList>
    </citation>
    <scope>NUCLEOTIDE SEQUENCE [LARGE SCALE GENOMIC DNA]</scope>
    <source>
        <strain evidence="1 2">ATCC 50506</strain>
    </source>
</reference>
<dbReference type="VEuPathDB" id="MicrosporidiaDB:Eint_010080"/>
<dbReference type="KEGG" id="ein:Eint_010080"/>